<dbReference type="Pfam" id="PF00179">
    <property type="entry name" value="UQ_con"/>
    <property type="match status" value="1"/>
</dbReference>
<keyword evidence="2" id="KW-0833">Ubl conjugation pathway</keyword>
<dbReference type="InterPro" id="IPR016135">
    <property type="entry name" value="UBQ-conjugating_enzyme/RWD"/>
</dbReference>
<keyword evidence="1" id="KW-0808">Transferase</keyword>
<evidence type="ECO:0000313" key="7">
    <source>
        <dbReference type="Proteomes" id="UP000267029"/>
    </source>
</evidence>
<dbReference type="OrthoDB" id="9978460at2759"/>
<reference evidence="6 7" key="1">
    <citation type="submission" date="2018-10" db="EMBL/GenBank/DDBJ databases">
        <authorList>
            <consortium name="Pathogen Informatics"/>
        </authorList>
    </citation>
    <scope>NUCLEOTIDE SEQUENCE [LARGE SCALE GENOMIC DNA]</scope>
</reference>
<dbReference type="InterPro" id="IPR000608">
    <property type="entry name" value="UBC"/>
</dbReference>
<dbReference type="SUPFAM" id="SSF54495">
    <property type="entry name" value="UBC-like"/>
    <property type="match status" value="1"/>
</dbReference>
<evidence type="ECO:0000259" key="5">
    <source>
        <dbReference type="PROSITE" id="PS50127"/>
    </source>
</evidence>
<accession>A0A0R3UBD8</accession>
<feature type="compositionally biased region" description="Polar residues" evidence="4">
    <location>
        <begin position="925"/>
        <end position="935"/>
    </location>
</feature>
<sequence>MSHSTSQRSFFKDVQQLYRTIDTSTDSQAFIVSMNEFSVIVSLTPKFGRNAHAAFIVNIDCPLTYPKAGPEVRFITPIFHPNIHVSDGGICLSLLKEWHSCYSLLDVVKALICLIEHPNFESANNQFATNEKLYTKMTFRFLAGLRVNGRRFPPNQAWCEWAEANGCLPVDDEELDDDSTDAGDAVHVEAQQEPNKRIETLPGIEADEKTHRRFSEASSDSVPSFAKIRFPLDSLSGTSSCPYYTQHYYCSYFKTQRILIGHPSVNNEPLPPSVFYYSELLGNPDYRGELGDLYSTLFAGDVLPAMQVHPESRQTSSLCPWYLFYHRSYPSSRAADSVFNLTNLFTFTEPQRPSLTADFCPWSREDGLGTLNLFNMLFCEKGIYPCGSDVSLDDDDGEDLAQLFIESPPMGGDSIVDAEMEYSPRIVESSELAFGAEYKDEEESDRDEVERLPAVKPKVRNMPFNGTSSTTSSTTYHSTPYEFPNPQYSWRFPYDFDEAAISMNAYLLPRWHWMFRQTRWPLRFAPQQNIELSMNGIRIPPWRVSAGRLLSDVIRFCSAHREVKNLVLLDPMALSPLSPLLNLMRHSVEPKAHLTGILWMTPIDAISPFYRVPIPRQDEDAEEDVEEHVYPQPGYLRFLTVTGFVSNWLAWFSRIEAYSSLGVSRHQPSLMCESMSVFVLVPWSLGCGQSPLIDLWPLWLGYMEMQRINIWSPTDSPNANTPSVFYFCELIGDRYTQMEFYGLYSTLFTGDVLHSMQSRPESRQTSSLCPWYSFYQPEHYSKLWGSSYLAHLSLLFNEKFNRPKLTDDFCPWSHVDGKGTWNILGGLFFEQQQQRGSAASTRSQEVVHDYDMTLIFNTSSEVEDSAVDEECGKAEEDDEKKKGNGMETLEQVEREEKELDNLTTFDKAASDLEEDKPCDVDGNENGESSNTGVDY</sequence>
<gene>
    <name evidence="6" type="ORF">MCOS_LOCUS4237</name>
</gene>
<dbReference type="STRING" id="53468.A0A0R3UBD8"/>
<dbReference type="CDD" id="cd23794">
    <property type="entry name" value="UBCc_UBE2F_UBE2M"/>
    <property type="match status" value="1"/>
</dbReference>
<dbReference type="GO" id="GO:0016740">
    <property type="term" value="F:transferase activity"/>
    <property type="evidence" value="ECO:0007669"/>
    <property type="project" value="UniProtKB-KW"/>
</dbReference>
<feature type="compositionally biased region" description="Basic and acidic residues" evidence="4">
    <location>
        <begin position="891"/>
        <end position="900"/>
    </location>
</feature>
<evidence type="ECO:0000256" key="2">
    <source>
        <dbReference type="ARBA" id="ARBA00022786"/>
    </source>
</evidence>
<dbReference type="PROSITE" id="PS00183">
    <property type="entry name" value="UBC_1"/>
    <property type="match status" value="1"/>
</dbReference>
<proteinExistence type="predicted"/>
<feature type="domain" description="UBC core" evidence="5">
    <location>
        <begin position="5"/>
        <end position="152"/>
    </location>
</feature>
<dbReference type="PROSITE" id="PS50127">
    <property type="entry name" value="UBC_2"/>
    <property type="match status" value="1"/>
</dbReference>
<feature type="compositionally biased region" description="Basic and acidic residues" evidence="4">
    <location>
        <begin position="870"/>
        <end position="884"/>
    </location>
</feature>
<name>A0A0R3UBD8_MESCO</name>
<dbReference type="Gene3D" id="3.10.110.10">
    <property type="entry name" value="Ubiquitin Conjugating Enzyme"/>
    <property type="match status" value="1"/>
</dbReference>
<dbReference type="InterPro" id="IPR023313">
    <property type="entry name" value="UBQ-conjugating_AS"/>
</dbReference>
<feature type="active site" description="Glycyl thioester intermediate" evidence="3">
    <location>
        <position position="91"/>
    </location>
</feature>
<dbReference type="AlphaFoldDB" id="A0A0R3UBD8"/>
<dbReference type="Proteomes" id="UP000267029">
    <property type="component" value="Unassembled WGS sequence"/>
</dbReference>
<dbReference type="PANTHER" id="PTHR24068">
    <property type="entry name" value="UBIQUITIN-CONJUGATING ENZYME E2"/>
    <property type="match status" value="1"/>
</dbReference>
<keyword evidence="7" id="KW-1185">Reference proteome</keyword>
<protein>
    <recommendedName>
        <fullName evidence="5">UBC core domain-containing protein</fullName>
    </recommendedName>
</protein>
<feature type="non-terminal residue" evidence="6">
    <location>
        <position position="935"/>
    </location>
</feature>
<feature type="compositionally biased region" description="Acidic residues" evidence="4">
    <location>
        <begin position="911"/>
        <end position="924"/>
    </location>
</feature>
<evidence type="ECO:0000313" key="6">
    <source>
        <dbReference type="EMBL" id="VDD78234.1"/>
    </source>
</evidence>
<evidence type="ECO:0000256" key="4">
    <source>
        <dbReference type="SAM" id="MobiDB-lite"/>
    </source>
</evidence>
<evidence type="ECO:0000256" key="1">
    <source>
        <dbReference type="ARBA" id="ARBA00022679"/>
    </source>
</evidence>
<organism evidence="6 7">
    <name type="scientific">Mesocestoides corti</name>
    <name type="common">Flatworm</name>
    <dbReference type="NCBI Taxonomy" id="53468"/>
    <lineage>
        <taxon>Eukaryota</taxon>
        <taxon>Metazoa</taxon>
        <taxon>Spiralia</taxon>
        <taxon>Lophotrochozoa</taxon>
        <taxon>Platyhelminthes</taxon>
        <taxon>Cestoda</taxon>
        <taxon>Eucestoda</taxon>
        <taxon>Cyclophyllidea</taxon>
        <taxon>Mesocestoididae</taxon>
        <taxon>Mesocestoides</taxon>
    </lineage>
</organism>
<dbReference type="EMBL" id="UXSR01001413">
    <property type="protein sequence ID" value="VDD78234.1"/>
    <property type="molecule type" value="Genomic_DNA"/>
</dbReference>
<feature type="region of interest" description="Disordered" evidence="4">
    <location>
        <begin position="861"/>
        <end position="935"/>
    </location>
</feature>
<evidence type="ECO:0000256" key="3">
    <source>
        <dbReference type="PROSITE-ProRule" id="PRU10133"/>
    </source>
</evidence>
<dbReference type="SMART" id="SM00212">
    <property type="entry name" value="UBCc"/>
    <property type="match status" value="1"/>
</dbReference>